<dbReference type="Pfam" id="PF13385">
    <property type="entry name" value="Laminin_G_3"/>
    <property type="match status" value="1"/>
</dbReference>
<gene>
    <name evidence="1" type="ORF">LCGC14_2196380</name>
</gene>
<dbReference type="Gene3D" id="2.60.120.200">
    <property type="match status" value="1"/>
</dbReference>
<feature type="non-terminal residue" evidence="1">
    <location>
        <position position="86"/>
    </location>
</feature>
<dbReference type="AlphaFoldDB" id="A0A0F9DI71"/>
<dbReference type="EMBL" id="LAZR01028852">
    <property type="protein sequence ID" value="KKL61329.1"/>
    <property type="molecule type" value="Genomic_DNA"/>
</dbReference>
<accession>A0A0F9DI71</accession>
<dbReference type="SUPFAM" id="SSF49899">
    <property type="entry name" value="Concanavalin A-like lectins/glucanases"/>
    <property type="match status" value="1"/>
</dbReference>
<evidence type="ECO:0000313" key="1">
    <source>
        <dbReference type="EMBL" id="KKL61329.1"/>
    </source>
</evidence>
<name>A0A0F9DI71_9ZZZZ</name>
<sequence length="86" mass="9161">MITSKWEVTGAAEWRFKIDGSLQLGLDLWDPSASAGHFILTDDLLTTGWHHVVATYDSTGGANANTGITLYVDGFSVATTTSKIGT</sequence>
<reference evidence="1" key="1">
    <citation type="journal article" date="2015" name="Nature">
        <title>Complex archaea that bridge the gap between prokaryotes and eukaryotes.</title>
        <authorList>
            <person name="Spang A."/>
            <person name="Saw J.H."/>
            <person name="Jorgensen S.L."/>
            <person name="Zaremba-Niedzwiedzka K."/>
            <person name="Martijn J."/>
            <person name="Lind A.E."/>
            <person name="van Eijk R."/>
            <person name="Schleper C."/>
            <person name="Guy L."/>
            <person name="Ettema T.J."/>
        </authorList>
    </citation>
    <scope>NUCLEOTIDE SEQUENCE</scope>
</reference>
<dbReference type="InterPro" id="IPR013320">
    <property type="entry name" value="ConA-like_dom_sf"/>
</dbReference>
<organism evidence="1">
    <name type="scientific">marine sediment metagenome</name>
    <dbReference type="NCBI Taxonomy" id="412755"/>
    <lineage>
        <taxon>unclassified sequences</taxon>
        <taxon>metagenomes</taxon>
        <taxon>ecological metagenomes</taxon>
    </lineage>
</organism>
<proteinExistence type="predicted"/>
<evidence type="ECO:0008006" key="2">
    <source>
        <dbReference type="Google" id="ProtNLM"/>
    </source>
</evidence>
<protein>
    <recommendedName>
        <fullName evidence="2">LamG-like jellyroll fold domain-containing protein</fullName>
    </recommendedName>
</protein>
<comment type="caution">
    <text evidence="1">The sequence shown here is derived from an EMBL/GenBank/DDBJ whole genome shotgun (WGS) entry which is preliminary data.</text>
</comment>